<evidence type="ECO:0000256" key="5">
    <source>
        <dbReference type="ARBA" id="ARBA00022829"/>
    </source>
</evidence>
<feature type="domain" description="Core-binding (CB)" evidence="13">
    <location>
        <begin position="23"/>
        <end position="108"/>
    </location>
</feature>
<dbReference type="InterPro" id="IPR011932">
    <property type="entry name" value="Recomb_XerD"/>
</dbReference>
<dbReference type="Proteomes" id="UP000705867">
    <property type="component" value="Unassembled WGS sequence"/>
</dbReference>
<evidence type="ECO:0000313" key="14">
    <source>
        <dbReference type="EMBL" id="MBZ0154738.1"/>
    </source>
</evidence>
<name>A0A953J1W7_9BACT</name>
<feature type="active site" evidence="10">
    <location>
        <position position="168"/>
    </location>
</feature>
<dbReference type="NCBIfam" id="TIGR02225">
    <property type="entry name" value="recomb_XerD"/>
    <property type="match status" value="1"/>
</dbReference>
<dbReference type="GO" id="GO:0009037">
    <property type="term" value="F:tyrosine-based site-specific recombinase activity"/>
    <property type="evidence" value="ECO:0007669"/>
    <property type="project" value="UniProtKB-UniRule"/>
</dbReference>
<reference evidence="14" key="1">
    <citation type="journal article" date="2021" name="bioRxiv">
        <title>Unraveling nitrogen, sulfur and carbon metabolic pathways and microbial community transcriptional responses to substrate deprivation and toxicity stresses in a bioreactor mimicking anoxic brackish coastal sediment conditions.</title>
        <authorList>
            <person name="Martins P.D."/>
            <person name="Echeveste M.J."/>
            <person name="Arshad A."/>
            <person name="Kurth J."/>
            <person name="Ouboter H."/>
            <person name="Jetten M.S.M."/>
            <person name="Welte C.U."/>
        </authorList>
    </citation>
    <scope>NUCLEOTIDE SEQUENCE</scope>
    <source>
        <strain evidence="14">MAG_39</strain>
    </source>
</reference>
<dbReference type="InterPro" id="IPR011010">
    <property type="entry name" value="DNA_brk_join_enz"/>
</dbReference>
<feature type="region of interest" description="Disordered" evidence="11">
    <location>
        <begin position="1"/>
        <end position="22"/>
    </location>
</feature>
<feature type="domain" description="Tyr recombinase" evidence="12">
    <location>
        <begin position="129"/>
        <end position="309"/>
    </location>
</feature>
<evidence type="ECO:0000256" key="9">
    <source>
        <dbReference type="ARBA" id="ARBA00023306"/>
    </source>
</evidence>
<evidence type="ECO:0000256" key="6">
    <source>
        <dbReference type="ARBA" id="ARBA00022908"/>
    </source>
</evidence>
<dbReference type="NCBIfam" id="NF040815">
    <property type="entry name" value="recomb_XerA_Arch"/>
    <property type="match status" value="1"/>
</dbReference>
<keyword evidence="4 10" id="KW-0132">Cell division</keyword>
<dbReference type="SUPFAM" id="SSF56349">
    <property type="entry name" value="DNA breaking-rejoining enzymes"/>
    <property type="match status" value="1"/>
</dbReference>
<feature type="compositionally biased region" description="Basic and acidic residues" evidence="11">
    <location>
        <begin position="1"/>
        <end position="10"/>
    </location>
</feature>
<evidence type="ECO:0000256" key="8">
    <source>
        <dbReference type="ARBA" id="ARBA00023172"/>
    </source>
</evidence>
<accession>A0A953J1W7</accession>
<dbReference type="NCBIfam" id="NF001399">
    <property type="entry name" value="PRK00283.1"/>
    <property type="match status" value="1"/>
</dbReference>
<feature type="active site" evidence="10">
    <location>
        <position position="261"/>
    </location>
</feature>
<dbReference type="CDD" id="cd00798">
    <property type="entry name" value="INT_XerDC_C"/>
    <property type="match status" value="1"/>
</dbReference>
<sequence>MHKERRREEPGSGPAGHGQPPDFARIPLLDAFIFYLSTERGLSRNTIESYSQDLRGFFGFLSPLAKEEFSFTREDIVRYIGRLRDNGYSTASISRFISTVKGLCKFLVIEKRIDENPAESLSTPRQWDRLPKALSIGDMKRLLDVELDTPIFVRDSAMLELLYSSGLRVSEVVSLKVNDINFEGGFLRVMGKGAKERVVPMNRRSAVKIKQYLYELRPLLLKKKQSPYLFLTGRGMPMTRQRFWQALKKLGAIAGVELTPHTLRHTFATHLLDGGADLRSVQKMLGHSDISTTQIYTRVSADRIRKVYLEHHPRAK</sequence>
<dbReference type="GO" id="GO:0006313">
    <property type="term" value="P:DNA transposition"/>
    <property type="evidence" value="ECO:0007669"/>
    <property type="project" value="UniProtKB-UniRule"/>
</dbReference>
<dbReference type="AlphaFoldDB" id="A0A953J1W7"/>
<keyword evidence="3 10" id="KW-0963">Cytoplasm</keyword>
<dbReference type="Pfam" id="PF00589">
    <property type="entry name" value="Phage_integrase"/>
    <property type="match status" value="1"/>
</dbReference>
<proteinExistence type="inferred from homology"/>
<keyword evidence="7 10" id="KW-0238">DNA-binding</keyword>
<keyword evidence="9 10" id="KW-0131">Cell cycle</keyword>
<feature type="active site" description="O-(3'-phospho-DNA)-tyrosine intermediate" evidence="10">
    <location>
        <position position="296"/>
    </location>
</feature>
<dbReference type="InterPro" id="IPR010998">
    <property type="entry name" value="Integrase_recombinase_N"/>
</dbReference>
<dbReference type="GO" id="GO:0007059">
    <property type="term" value="P:chromosome segregation"/>
    <property type="evidence" value="ECO:0007669"/>
    <property type="project" value="UniProtKB-UniRule"/>
</dbReference>
<evidence type="ECO:0000256" key="10">
    <source>
        <dbReference type="HAMAP-Rule" id="MF_01808"/>
    </source>
</evidence>
<dbReference type="Gene3D" id="1.10.443.10">
    <property type="entry name" value="Intergrase catalytic core"/>
    <property type="match status" value="1"/>
</dbReference>
<dbReference type="InterPro" id="IPR013762">
    <property type="entry name" value="Integrase-like_cat_sf"/>
</dbReference>
<organism evidence="14 15">
    <name type="scientific">Candidatus Nitrobium versatile</name>
    <dbReference type="NCBI Taxonomy" id="2884831"/>
    <lineage>
        <taxon>Bacteria</taxon>
        <taxon>Pseudomonadati</taxon>
        <taxon>Nitrospirota</taxon>
        <taxon>Nitrospiria</taxon>
        <taxon>Nitrospirales</taxon>
        <taxon>Nitrospiraceae</taxon>
        <taxon>Candidatus Nitrobium</taxon>
    </lineage>
</organism>
<comment type="subunit">
    <text evidence="10">Forms a cyclic heterotetrameric complex composed of two molecules of XerC and two molecules of XerD.</text>
</comment>
<keyword evidence="8 10" id="KW-0233">DNA recombination</keyword>
<keyword evidence="5 10" id="KW-0159">Chromosome partition</keyword>
<reference evidence="14" key="2">
    <citation type="submission" date="2021-08" db="EMBL/GenBank/DDBJ databases">
        <authorList>
            <person name="Dalcin Martins P."/>
        </authorList>
    </citation>
    <scope>NUCLEOTIDE SEQUENCE</scope>
    <source>
        <strain evidence="14">MAG_39</strain>
    </source>
</reference>
<evidence type="ECO:0000256" key="4">
    <source>
        <dbReference type="ARBA" id="ARBA00022618"/>
    </source>
</evidence>
<dbReference type="GO" id="GO:0051301">
    <property type="term" value="P:cell division"/>
    <property type="evidence" value="ECO:0007669"/>
    <property type="project" value="UniProtKB-KW"/>
</dbReference>
<dbReference type="Pfam" id="PF02899">
    <property type="entry name" value="Phage_int_SAM_1"/>
    <property type="match status" value="1"/>
</dbReference>
<evidence type="ECO:0000259" key="13">
    <source>
        <dbReference type="PROSITE" id="PS51900"/>
    </source>
</evidence>
<dbReference type="InterPro" id="IPR044068">
    <property type="entry name" value="CB"/>
</dbReference>
<keyword evidence="6 10" id="KW-0229">DNA integration</keyword>
<evidence type="ECO:0000256" key="2">
    <source>
        <dbReference type="ARBA" id="ARBA00010450"/>
    </source>
</evidence>
<evidence type="ECO:0000256" key="7">
    <source>
        <dbReference type="ARBA" id="ARBA00023125"/>
    </source>
</evidence>
<dbReference type="PANTHER" id="PTHR30349">
    <property type="entry name" value="PHAGE INTEGRASE-RELATED"/>
    <property type="match status" value="1"/>
</dbReference>
<dbReference type="EMBL" id="JAIOIV010000010">
    <property type="protein sequence ID" value="MBZ0154738.1"/>
    <property type="molecule type" value="Genomic_DNA"/>
</dbReference>
<comment type="subcellular location">
    <subcellularLocation>
        <location evidence="1 10">Cytoplasm</location>
    </subcellularLocation>
</comment>
<dbReference type="GO" id="GO:0005737">
    <property type="term" value="C:cytoplasm"/>
    <property type="evidence" value="ECO:0007669"/>
    <property type="project" value="UniProtKB-SubCell"/>
</dbReference>
<feature type="active site" evidence="10">
    <location>
        <position position="264"/>
    </location>
</feature>
<feature type="active site" evidence="10">
    <location>
        <position position="287"/>
    </location>
</feature>
<dbReference type="PROSITE" id="PS51900">
    <property type="entry name" value="CB"/>
    <property type="match status" value="1"/>
</dbReference>
<dbReference type="Gene3D" id="1.10.150.130">
    <property type="match status" value="1"/>
</dbReference>
<evidence type="ECO:0000256" key="3">
    <source>
        <dbReference type="ARBA" id="ARBA00022490"/>
    </source>
</evidence>
<comment type="caution">
    <text evidence="14">The sequence shown here is derived from an EMBL/GenBank/DDBJ whole genome shotgun (WGS) entry which is preliminary data.</text>
</comment>
<dbReference type="HAMAP" id="MF_01808">
    <property type="entry name" value="Recomb_XerC_XerD"/>
    <property type="match status" value="1"/>
</dbReference>
<evidence type="ECO:0000256" key="1">
    <source>
        <dbReference type="ARBA" id="ARBA00004496"/>
    </source>
</evidence>
<protein>
    <recommendedName>
        <fullName evidence="10">Tyrosine recombinase XerC</fullName>
    </recommendedName>
</protein>
<dbReference type="InterPro" id="IPR050090">
    <property type="entry name" value="Tyrosine_recombinase_XerCD"/>
</dbReference>
<feature type="active site" evidence="10">
    <location>
        <position position="192"/>
    </location>
</feature>
<comment type="similarity">
    <text evidence="10">Belongs to the 'phage' integrase family. XerC subfamily.</text>
</comment>
<comment type="similarity">
    <text evidence="2">Belongs to the 'phage' integrase family. XerD subfamily.</text>
</comment>
<evidence type="ECO:0000259" key="12">
    <source>
        <dbReference type="PROSITE" id="PS51898"/>
    </source>
</evidence>
<dbReference type="InterPro" id="IPR004107">
    <property type="entry name" value="Integrase_SAM-like_N"/>
</dbReference>
<dbReference type="PROSITE" id="PS51898">
    <property type="entry name" value="TYR_RECOMBINASE"/>
    <property type="match status" value="1"/>
</dbReference>
<evidence type="ECO:0000313" key="15">
    <source>
        <dbReference type="Proteomes" id="UP000705867"/>
    </source>
</evidence>
<dbReference type="InterPro" id="IPR002104">
    <property type="entry name" value="Integrase_catalytic"/>
</dbReference>
<comment type="function">
    <text evidence="10">Site-specific tyrosine recombinase, which acts by catalyzing the cutting and rejoining of the recombining DNA molecules. The XerC-XerD complex is essential to convert dimers of the bacterial chromosome into monomers to permit their segregation at cell division. It also contributes to the segregational stability of plasmids.</text>
</comment>
<dbReference type="PANTHER" id="PTHR30349:SF81">
    <property type="entry name" value="TYROSINE RECOMBINASE XERC"/>
    <property type="match status" value="1"/>
</dbReference>
<evidence type="ECO:0000256" key="11">
    <source>
        <dbReference type="SAM" id="MobiDB-lite"/>
    </source>
</evidence>
<dbReference type="InterPro" id="IPR023009">
    <property type="entry name" value="Tyrosine_recombinase_XerC/XerD"/>
</dbReference>
<gene>
    <name evidence="14" type="primary">xerD</name>
    <name evidence="10" type="synonym">xerC</name>
    <name evidence="14" type="ORF">K8I29_00815</name>
</gene>
<dbReference type="GO" id="GO:0003677">
    <property type="term" value="F:DNA binding"/>
    <property type="evidence" value="ECO:0007669"/>
    <property type="project" value="UniProtKB-UniRule"/>
</dbReference>